<keyword evidence="2" id="KW-1185">Reference proteome</keyword>
<proteinExistence type="predicted"/>
<evidence type="ECO:0000313" key="2">
    <source>
        <dbReference type="Proteomes" id="UP000252586"/>
    </source>
</evidence>
<dbReference type="RefSeq" id="WP_067508342.1">
    <property type="nucleotide sequence ID" value="NZ_CP107943.1"/>
</dbReference>
<gene>
    <name evidence="1" type="ORF">DFR74_103377</name>
</gene>
<organism evidence="1 2">
    <name type="scientific">Nocardia puris</name>
    <dbReference type="NCBI Taxonomy" id="208602"/>
    <lineage>
        <taxon>Bacteria</taxon>
        <taxon>Bacillati</taxon>
        <taxon>Actinomycetota</taxon>
        <taxon>Actinomycetes</taxon>
        <taxon>Mycobacteriales</taxon>
        <taxon>Nocardiaceae</taxon>
        <taxon>Nocardia</taxon>
    </lineage>
</organism>
<name>A0A366DRM8_9NOCA</name>
<dbReference type="InterPro" id="IPR025339">
    <property type="entry name" value="DUF4245"/>
</dbReference>
<dbReference type="EMBL" id="QNRE01000003">
    <property type="protein sequence ID" value="RBO92733.1"/>
    <property type="molecule type" value="Genomic_DNA"/>
</dbReference>
<dbReference type="OrthoDB" id="4772660at2"/>
<dbReference type="Pfam" id="PF14030">
    <property type="entry name" value="DUF4245"/>
    <property type="match status" value="1"/>
</dbReference>
<reference evidence="1 2" key="1">
    <citation type="submission" date="2018-06" db="EMBL/GenBank/DDBJ databases">
        <title>Genomic Encyclopedia of Type Strains, Phase IV (KMG-IV): sequencing the most valuable type-strain genomes for metagenomic binning, comparative biology and taxonomic classification.</title>
        <authorList>
            <person name="Goeker M."/>
        </authorList>
    </citation>
    <scope>NUCLEOTIDE SEQUENCE [LARGE SCALE GENOMIC DNA]</scope>
    <source>
        <strain evidence="1 2">DSM 44599</strain>
    </source>
</reference>
<accession>A0A366DRM8</accession>
<protein>
    <submittedName>
        <fullName evidence="1">Uncharacterized protein DUF4245</fullName>
    </submittedName>
</protein>
<comment type="caution">
    <text evidence="1">The sequence shown here is derived from an EMBL/GenBank/DDBJ whole genome shotgun (WGS) entry which is preliminary data.</text>
</comment>
<dbReference type="Proteomes" id="UP000252586">
    <property type="component" value="Unassembled WGS sequence"/>
</dbReference>
<evidence type="ECO:0000313" key="1">
    <source>
        <dbReference type="EMBL" id="RBO92733.1"/>
    </source>
</evidence>
<sequence length="190" mass="20449">MSYQKPRILHSYKDLFFSLIPLVLIVVVFAGLASQCTFAAQGPTPGQIPNFDVDAALGSDARTLSFPIRNPDLPEGWTPNSGRRDTITGEGGGAVSVVGFLTPQGRYMQVAQSSATEESFARFLLGSRYATGAEQIGEQKWVVYTEPTEETAWIADFGDARIVIKGAGNDESFTTLATALTNATPLPRTQ</sequence>
<dbReference type="STRING" id="1210090.GCA_001613185_02622"/>
<dbReference type="AlphaFoldDB" id="A0A366DRM8"/>